<dbReference type="InterPro" id="IPR029045">
    <property type="entry name" value="ClpP/crotonase-like_dom_sf"/>
</dbReference>
<evidence type="ECO:0000256" key="1">
    <source>
        <dbReference type="SAM" id="SignalP"/>
    </source>
</evidence>
<comment type="caution">
    <text evidence="2">The sequence shown here is derived from an EMBL/GenBank/DDBJ whole genome shotgun (WGS) entry which is preliminary data.</text>
</comment>
<dbReference type="SUPFAM" id="SSF52096">
    <property type="entry name" value="ClpP/crotonase"/>
    <property type="match status" value="1"/>
</dbReference>
<proteinExistence type="predicted"/>
<dbReference type="Proteomes" id="UP000542720">
    <property type="component" value="Unassembled WGS sequence"/>
</dbReference>
<evidence type="ECO:0000313" key="3">
    <source>
        <dbReference type="Proteomes" id="UP000542720"/>
    </source>
</evidence>
<keyword evidence="3" id="KW-1185">Reference proteome</keyword>
<feature type="chain" id="PRO_5030803920" description="Periplasmic protein-like protein" evidence="1">
    <location>
        <begin position="24"/>
        <end position="190"/>
    </location>
</feature>
<reference evidence="2 3" key="1">
    <citation type="submission" date="2020-08" db="EMBL/GenBank/DDBJ databases">
        <authorList>
            <person name="Kim C.M."/>
        </authorList>
    </citation>
    <scope>NUCLEOTIDE SEQUENCE [LARGE SCALE GENOMIC DNA]</scope>
    <source>
        <strain evidence="2 3">UL070</strain>
    </source>
</reference>
<organism evidence="2 3">
    <name type="scientific">Aquipseudomonas ullengensis</name>
    <dbReference type="NCBI Taxonomy" id="2759166"/>
    <lineage>
        <taxon>Bacteria</taxon>
        <taxon>Pseudomonadati</taxon>
        <taxon>Pseudomonadota</taxon>
        <taxon>Gammaproteobacteria</taxon>
        <taxon>Pseudomonadales</taxon>
        <taxon>Pseudomonadaceae</taxon>
        <taxon>Aquipseudomonas</taxon>
    </lineage>
</organism>
<gene>
    <name evidence="2" type="ORF">H3H51_20865</name>
</gene>
<dbReference type="RefSeq" id="WP_183091015.1">
    <property type="nucleotide sequence ID" value="NZ_JACJUD010000010.1"/>
</dbReference>
<protein>
    <recommendedName>
        <fullName evidence="4">Periplasmic protein-like protein</fullName>
    </recommendedName>
</protein>
<name>A0A7W4LQG2_9GAMM</name>
<evidence type="ECO:0008006" key="4">
    <source>
        <dbReference type="Google" id="ProtNLM"/>
    </source>
</evidence>
<dbReference type="EMBL" id="JACJUD010000010">
    <property type="protein sequence ID" value="MBB2497481.1"/>
    <property type="molecule type" value="Genomic_DNA"/>
</dbReference>
<sequence length="190" mass="20532">MISTALRSALACLIALCSTTALAKVEVEPVKHPSIGLILVAKVSEEISPGDYEALLKGLRANPGKFAQKILMLDSIGGAVPEAIRMGRLLRETGFDALVPSTGVCQGTCVYLLAAGHKKTVKGYVGIHRPYFPQGDSAMAARNYSGAHYNAAAYFREMNIPASLADDMQRIEPSKMRVLSHQELARYRLN</sequence>
<evidence type="ECO:0000313" key="2">
    <source>
        <dbReference type="EMBL" id="MBB2497481.1"/>
    </source>
</evidence>
<keyword evidence="1" id="KW-0732">Signal</keyword>
<dbReference type="AlphaFoldDB" id="A0A7W4LQG2"/>
<feature type="signal peptide" evidence="1">
    <location>
        <begin position="1"/>
        <end position="23"/>
    </location>
</feature>
<accession>A0A7W4LQG2</accession>